<dbReference type="EMBL" id="MLFT02000005">
    <property type="protein sequence ID" value="PHT47330.1"/>
    <property type="molecule type" value="Genomic_DNA"/>
</dbReference>
<evidence type="ECO:0008006" key="3">
    <source>
        <dbReference type="Google" id="ProtNLM"/>
    </source>
</evidence>
<evidence type="ECO:0000313" key="2">
    <source>
        <dbReference type="Proteomes" id="UP000224567"/>
    </source>
</evidence>
<name>A0A2G2WQ88_CAPBA</name>
<dbReference type="AlphaFoldDB" id="A0A2G2WQ88"/>
<gene>
    <name evidence="1" type="ORF">CQW23_11538</name>
</gene>
<evidence type="ECO:0000313" key="1">
    <source>
        <dbReference type="EMBL" id="PHT47330.1"/>
    </source>
</evidence>
<accession>A0A2G2WQ88</accession>
<dbReference type="InterPro" id="IPR053151">
    <property type="entry name" value="RNase_H-like"/>
</dbReference>
<dbReference type="InterPro" id="IPR044730">
    <property type="entry name" value="RNase_H-like_dom_plant"/>
</dbReference>
<protein>
    <recommendedName>
        <fullName evidence="3">Reverse transcriptase zinc-binding domain-containing protein</fullName>
    </recommendedName>
</protein>
<reference evidence="1 2" key="1">
    <citation type="journal article" date="2017" name="Genome Biol.">
        <title>New reference genome sequences of hot pepper reveal the massive evolution of plant disease-resistance genes by retroduplication.</title>
        <authorList>
            <person name="Kim S."/>
            <person name="Park J."/>
            <person name="Yeom S.I."/>
            <person name="Kim Y.M."/>
            <person name="Seo E."/>
            <person name="Kim K.T."/>
            <person name="Kim M.S."/>
            <person name="Lee J.M."/>
            <person name="Cheong K."/>
            <person name="Shin H.S."/>
            <person name="Kim S.B."/>
            <person name="Han K."/>
            <person name="Lee J."/>
            <person name="Park M."/>
            <person name="Lee H.A."/>
            <person name="Lee H.Y."/>
            <person name="Lee Y."/>
            <person name="Oh S."/>
            <person name="Lee J.H."/>
            <person name="Choi E."/>
            <person name="Choi E."/>
            <person name="Lee S.E."/>
            <person name="Jeon J."/>
            <person name="Kim H."/>
            <person name="Choi G."/>
            <person name="Song H."/>
            <person name="Lee J."/>
            <person name="Lee S.C."/>
            <person name="Kwon J.K."/>
            <person name="Lee H.Y."/>
            <person name="Koo N."/>
            <person name="Hong Y."/>
            <person name="Kim R.W."/>
            <person name="Kang W.H."/>
            <person name="Huh J.H."/>
            <person name="Kang B.C."/>
            <person name="Yang T.J."/>
            <person name="Lee Y.H."/>
            <person name="Bennetzen J.L."/>
            <person name="Choi D."/>
        </authorList>
    </citation>
    <scope>NUCLEOTIDE SEQUENCE [LARGE SCALE GENOMIC DNA]</scope>
    <source>
        <strain evidence="2">cv. PBC81</strain>
    </source>
</reference>
<comment type="caution">
    <text evidence="1">The sequence shown here is derived from an EMBL/GenBank/DDBJ whole genome shotgun (WGS) entry which is preliminary data.</text>
</comment>
<dbReference type="CDD" id="cd06222">
    <property type="entry name" value="RNase_H_like"/>
    <property type="match status" value="1"/>
</dbReference>
<dbReference type="Proteomes" id="UP000224567">
    <property type="component" value="Unassembled WGS sequence"/>
</dbReference>
<keyword evidence="2" id="KW-1185">Reference proteome</keyword>
<organism evidence="1 2">
    <name type="scientific">Capsicum baccatum</name>
    <name type="common">Peruvian pepper</name>
    <dbReference type="NCBI Taxonomy" id="33114"/>
    <lineage>
        <taxon>Eukaryota</taxon>
        <taxon>Viridiplantae</taxon>
        <taxon>Streptophyta</taxon>
        <taxon>Embryophyta</taxon>
        <taxon>Tracheophyta</taxon>
        <taxon>Spermatophyta</taxon>
        <taxon>Magnoliopsida</taxon>
        <taxon>eudicotyledons</taxon>
        <taxon>Gunneridae</taxon>
        <taxon>Pentapetalae</taxon>
        <taxon>asterids</taxon>
        <taxon>lamiids</taxon>
        <taxon>Solanales</taxon>
        <taxon>Solanaceae</taxon>
        <taxon>Solanoideae</taxon>
        <taxon>Capsiceae</taxon>
        <taxon>Capsicum</taxon>
    </lineage>
</organism>
<reference evidence="2" key="2">
    <citation type="journal article" date="2017" name="J. Anim. Genet.">
        <title>Multiple reference genome sequences of hot pepper reveal the massive evolution of plant disease resistance genes by retroduplication.</title>
        <authorList>
            <person name="Kim S."/>
            <person name="Park J."/>
            <person name="Yeom S.-I."/>
            <person name="Kim Y.-M."/>
            <person name="Seo E."/>
            <person name="Kim K.-T."/>
            <person name="Kim M.-S."/>
            <person name="Lee J.M."/>
            <person name="Cheong K."/>
            <person name="Shin H.-S."/>
            <person name="Kim S.-B."/>
            <person name="Han K."/>
            <person name="Lee J."/>
            <person name="Park M."/>
            <person name="Lee H.-A."/>
            <person name="Lee H.-Y."/>
            <person name="Lee Y."/>
            <person name="Oh S."/>
            <person name="Lee J.H."/>
            <person name="Choi E."/>
            <person name="Choi E."/>
            <person name="Lee S.E."/>
            <person name="Jeon J."/>
            <person name="Kim H."/>
            <person name="Choi G."/>
            <person name="Song H."/>
            <person name="Lee J."/>
            <person name="Lee S.-C."/>
            <person name="Kwon J.-K."/>
            <person name="Lee H.-Y."/>
            <person name="Koo N."/>
            <person name="Hong Y."/>
            <person name="Kim R.W."/>
            <person name="Kang W.-H."/>
            <person name="Huh J.H."/>
            <person name="Kang B.-C."/>
            <person name="Yang T.-J."/>
            <person name="Lee Y.-H."/>
            <person name="Bennetzen J.L."/>
            <person name="Choi D."/>
        </authorList>
    </citation>
    <scope>NUCLEOTIDE SEQUENCE [LARGE SCALE GENOMIC DNA]</scope>
    <source>
        <strain evidence="2">cv. PBC81</strain>
    </source>
</reference>
<dbReference type="PANTHER" id="PTHR47723:SF13">
    <property type="entry name" value="PUTATIVE-RELATED"/>
    <property type="match status" value="1"/>
</dbReference>
<dbReference type="OrthoDB" id="937703at2759"/>
<dbReference type="PANTHER" id="PTHR47723">
    <property type="entry name" value="OS05G0353850 PROTEIN"/>
    <property type="match status" value="1"/>
</dbReference>
<proteinExistence type="predicted"/>
<sequence>MCGKPETVTHIFLECYLVKIFWKTINLDHQIDSLIHHSRTDWMVKCKNLKPNLNISLLSWEELFPFYLWNIWLTRNHNHHNDHKILIPISTPFERAIEYHYLTTGNRPAVCIPRRTWIPPIKGFKLNIDRAFDHVSKNGGAGGCIRDEWGRWVRGFSANLSVSTPYEAELYSLFYGLLLVRSMQGSSPELENPQMRHEHRQSNGVADRLAKEGLKSNLHLVLRSFWTMIPALHL</sequence>